<keyword evidence="4 5" id="KW-0804">Transcription</keyword>
<keyword evidence="7" id="KW-1185">Reference proteome</keyword>
<dbReference type="NCBIfam" id="NF010188">
    <property type="entry name" value="PRK13667.1"/>
    <property type="match status" value="1"/>
</dbReference>
<keyword evidence="3 5" id="KW-0548">Nucleotidyltransferase</keyword>
<reference evidence="6 7" key="1">
    <citation type="submission" date="2018-05" db="EMBL/GenBank/DDBJ databases">
        <title>Genomic Encyclopedia of Type Strains, Phase IV (KMG-IV): sequencing the most valuable type-strain genomes for metagenomic binning, comparative biology and taxonomic classification.</title>
        <authorList>
            <person name="Goeker M."/>
        </authorList>
    </citation>
    <scope>NUCLEOTIDE SEQUENCE [LARGE SCALE GENOMIC DNA]</scope>
    <source>
        <strain evidence="6 7">DSM 22440</strain>
    </source>
</reference>
<evidence type="ECO:0000256" key="2">
    <source>
        <dbReference type="ARBA" id="ARBA00022679"/>
    </source>
</evidence>
<dbReference type="RefSeq" id="WP_110250516.1">
    <property type="nucleotide sequence ID" value="NZ_QJJR01000002.1"/>
</dbReference>
<dbReference type="EC" id="2.7.7.6" evidence="5"/>
<dbReference type="OrthoDB" id="2147503at2"/>
<dbReference type="InterPro" id="IPR009907">
    <property type="entry name" value="RpoY"/>
</dbReference>
<dbReference type="Pfam" id="PF07288">
    <property type="entry name" value="RpoY"/>
    <property type="match status" value="1"/>
</dbReference>
<sequence length="69" mass="8175">MIFKVLYQEHAGEVPVRENTHSLYLEASNEREVRRLLKDRGINIEFVQQLDGDHLAYEKQSEDFKVENV</sequence>
<name>A0A2V3WGW3_9BACI</name>
<comment type="function">
    <text evidence="5">A non-essential component of RNA polymerase (RNAP).</text>
</comment>
<evidence type="ECO:0000256" key="1">
    <source>
        <dbReference type="ARBA" id="ARBA00022478"/>
    </source>
</evidence>
<dbReference type="GO" id="GO:0003677">
    <property type="term" value="F:DNA binding"/>
    <property type="evidence" value="ECO:0007669"/>
    <property type="project" value="UniProtKB-UniRule"/>
</dbReference>
<comment type="subunit">
    <text evidence="5">RNAP is composed of a core of 2 alpha, a beta and a beta' subunit. The core is associated with a delta subunit, and at least one of epsilon or omega. When a sigma factor is associated with the core the holoenzyme is formed, which can initiate transcription.</text>
</comment>
<evidence type="ECO:0000256" key="4">
    <source>
        <dbReference type="ARBA" id="ARBA00023163"/>
    </source>
</evidence>
<accession>A0A2V3WGW3</accession>
<keyword evidence="2 5" id="KW-0808">Transferase</keyword>
<comment type="caution">
    <text evidence="6">The sequence shown here is derived from an EMBL/GenBank/DDBJ whole genome shotgun (WGS) entry which is preliminary data.</text>
</comment>
<evidence type="ECO:0000313" key="7">
    <source>
        <dbReference type="Proteomes" id="UP000247922"/>
    </source>
</evidence>
<dbReference type="Proteomes" id="UP000247922">
    <property type="component" value="Unassembled WGS sequence"/>
</dbReference>
<dbReference type="GO" id="GO:0006351">
    <property type="term" value="P:DNA-templated transcription"/>
    <property type="evidence" value="ECO:0007669"/>
    <property type="project" value="UniProtKB-UniRule"/>
</dbReference>
<comment type="similarity">
    <text evidence="5">Belongs to the RNA polymerase subunit epsilon family.</text>
</comment>
<evidence type="ECO:0000256" key="3">
    <source>
        <dbReference type="ARBA" id="ARBA00022695"/>
    </source>
</evidence>
<dbReference type="HAMAP" id="MF_01553">
    <property type="entry name" value="RNApol_bact_RpoY"/>
    <property type="match status" value="1"/>
</dbReference>
<gene>
    <name evidence="5" type="primary">rpoY</name>
    <name evidence="6" type="ORF">DES38_102225</name>
</gene>
<dbReference type="GO" id="GO:0000428">
    <property type="term" value="C:DNA-directed RNA polymerase complex"/>
    <property type="evidence" value="ECO:0007669"/>
    <property type="project" value="UniProtKB-KW"/>
</dbReference>
<comment type="catalytic activity">
    <reaction evidence="5">
        <text>RNA(n) + a ribonucleoside 5'-triphosphate = RNA(n+1) + diphosphate</text>
        <dbReference type="Rhea" id="RHEA:21248"/>
        <dbReference type="Rhea" id="RHEA-COMP:14527"/>
        <dbReference type="Rhea" id="RHEA-COMP:17342"/>
        <dbReference type="ChEBI" id="CHEBI:33019"/>
        <dbReference type="ChEBI" id="CHEBI:61557"/>
        <dbReference type="ChEBI" id="CHEBI:140395"/>
        <dbReference type="EC" id="2.7.7.6"/>
    </reaction>
</comment>
<evidence type="ECO:0000256" key="5">
    <source>
        <dbReference type="HAMAP-Rule" id="MF_01553"/>
    </source>
</evidence>
<evidence type="ECO:0000313" key="6">
    <source>
        <dbReference type="EMBL" id="PXW92641.1"/>
    </source>
</evidence>
<proteinExistence type="inferred from homology"/>
<protein>
    <recommendedName>
        <fullName evidence="5">DNA-directed RNA polymerase subunit epsilon</fullName>
        <shortName evidence="5">RNAP epsilon subunit</shortName>
        <ecNumber evidence="5">2.7.7.6</ecNumber>
    </recommendedName>
    <alternativeName>
        <fullName evidence="5">RNA polymerase epsilon subunit</fullName>
    </alternativeName>
    <alternativeName>
        <fullName evidence="5">Transcriptase subunit epsilon</fullName>
    </alternativeName>
</protein>
<dbReference type="Gene3D" id="3.10.20.730">
    <property type="entry name" value="RNAP, epsilon subunit-like"/>
    <property type="match status" value="1"/>
</dbReference>
<dbReference type="GO" id="GO:0003899">
    <property type="term" value="F:DNA-directed RNA polymerase activity"/>
    <property type="evidence" value="ECO:0007669"/>
    <property type="project" value="UniProtKB-UniRule"/>
</dbReference>
<dbReference type="EMBL" id="QJJR01000002">
    <property type="protein sequence ID" value="PXW92641.1"/>
    <property type="molecule type" value="Genomic_DNA"/>
</dbReference>
<dbReference type="AlphaFoldDB" id="A0A2V3WGW3"/>
<keyword evidence="1 5" id="KW-0240">DNA-directed RNA polymerase</keyword>
<organism evidence="6 7">
    <name type="scientific">Streptohalobacillus salinus</name>
    <dbReference type="NCBI Taxonomy" id="621096"/>
    <lineage>
        <taxon>Bacteria</taxon>
        <taxon>Bacillati</taxon>
        <taxon>Bacillota</taxon>
        <taxon>Bacilli</taxon>
        <taxon>Bacillales</taxon>
        <taxon>Bacillaceae</taxon>
        <taxon>Streptohalobacillus</taxon>
    </lineage>
</organism>